<organism evidence="1 2">
    <name type="scientific">Populus trichocarpa</name>
    <name type="common">Western balsam poplar</name>
    <name type="synonym">Populus balsamifera subsp. trichocarpa</name>
    <dbReference type="NCBI Taxonomy" id="3694"/>
    <lineage>
        <taxon>Eukaryota</taxon>
        <taxon>Viridiplantae</taxon>
        <taxon>Streptophyta</taxon>
        <taxon>Embryophyta</taxon>
        <taxon>Tracheophyta</taxon>
        <taxon>Spermatophyta</taxon>
        <taxon>Magnoliopsida</taxon>
        <taxon>eudicotyledons</taxon>
        <taxon>Gunneridae</taxon>
        <taxon>Pentapetalae</taxon>
        <taxon>rosids</taxon>
        <taxon>fabids</taxon>
        <taxon>Malpighiales</taxon>
        <taxon>Salicaceae</taxon>
        <taxon>Saliceae</taxon>
        <taxon>Populus</taxon>
    </lineage>
</organism>
<dbReference type="Proteomes" id="UP000006729">
    <property type="component" value="Chromosome 7"/>
</dbReference>
<dbReference type="AlphaFoldDB" id="A0A2K1ZRF7"/>
<evidence type="ECO:0000313" key="1">
    <source>
        <dbReference type="EMBL" id="PNT27861.1"/>
    </source>
</evidence>
<dbReference type="EMBL" id="CM009296">
    <property type="protein sequence ID" value="PNT27861.1"/>
    <property type="molecule type" value="Genomic_DNA"/>
</dbReference>
<keyword evidence="2" id="KW-1185">Reference proteome</keyword>
<evidence type="ECO:0000313" key="2">
    <source>
        <dbReference type="Proteomes" id="UP000006729"/>
    </source>
</evidence>
<name>A0A2K1ZRF7_POPTR</name>
<protein>
    <submittedName>
        <fullName evidence="1">Uncharacterized protein</fullName>
    </submittedName>
</protein>
<sequence length="88" mass="9513">MTQAPLVSNRERSWLTQRSTNATCALRSAQLIGRSTNGTCALGCAQPPDRQPKHLVCAWVCPTPLQLGAWVLQATTSTHAPTNKQCNP</sequence>
<dbReference type="InParanoid" id="A0A2K1ZRF7"/>
<accession>A0A2K1ZRF7</accession>
<proteinExistence type="predicted"/>
<gene>
    <name evidence="1" type="ORF">POPTR_007G087900</name>
</gene>
<reference evidence="1 2" key="1">
    <citation type="journal article" date="2006" name="Science">
        <title>The genome of black cottonwood, Populus trichocarpa (Torr. &amp; Gray).</title>
        <authorList>
            <person name="Tuskan G.A."/>
            <person name="Difazio S."/>
            <person name="Jansson S."/>
            <person name="Bohlmann J."/>
            <person name="Grigoriev I."/>
            <person name="Hellsten U."/>
            <person name="Putnam N."/>
            <person name="Ralph S."/>
            <person name="Rombauts S."/>
            <person name="Salamov A."/>
            <person name="Schein J."/>
            <person name="Sterck L."/>
            <person name="Aerts A."/>
            <person name="Bhalerao R.R."/>
            <person name="Bhalerao R.P."/>
            <person name="Blaudez D."/>
            <person name="Boerjan W."/>
            <person name="Brun A."/>
            <person name="Brunner A."/>
            <person name="Busov V."/>
            <person name="Campbell M."/>
            <person name="Carlson J."/>
            <person name="Chalot M."/>
            <person name="Chapman J."/>
            <person name="Chen G.L."/>
            <person name="Cooper D."/>
            <person name="Coutinho P.M."/>
            <person name="Couturier J."/>
            <person name="Covert S."/>
            <person name="Cronk Q."/>
            <person name="Cunningham R."/>
            <person name="Davis J."/>
            <person name="Degroeve S."/>
            <person name="Dejardin A."/>
            <person name="Depamphilis C."/>
            <person name="Detter J."/>
            <person name="Dirks B."/>
            <person name="Dubchak I."/>
            <person name="Duplessis S."/>
            <person name="Ehlting J."/>
            <person name="Ellis B."/>
            <person name="Gendler K."/>
            <person name="Goodstein D."/>
            <person name="Gribskov M."/>
            <person name="Grimwood J."/>
            <person name="Groover A."/>
            <person name="Gunter L."/>
            <person name="Hamberger B."/>
            <person name="Heinze B."/>
            <person name="Helariutta Y."/>
            <person name="Henrissat B."/>
            <person name="Holligan D."/>
            <person name="Holt R."/>
            <person name="Huang W."/>
            <person name="Islam-Faridi N."/>
            <person name="Jones S."/>
            <person name="Jones-Rhoades M."/>
            <person name="Jorgensen R."/>
            <person name="Joshi C."/>
            <person name="Kangasjarvi J."/>
            <person name="Karlsson J."/>
            <person name="Kelleher C."/>
            <person name="Kirkpatrick R."/>
            <person name="Kirst M."/>
            <person name="Kohler A."/>
            <person name="Kalluri U."/>
            <person name="Larimer F."/>
            <person name="Leebens-Mack J."/>
            <person name="Leple J.C."/>
            <person name="Locascio P."/>
            <person name="Lou Y."/>
            <person name="Lucas S."/>
            <person name="Martin F."/>
            <person name="Montanini B."/>
            <person name="Napoli C."/>
            <person name="Nelson D.R."/>
            <person name="Nelson C."/>
            <person name="Nieminen K."/>
            <person name="Nilsson O."/>
            <person name="Pereda V."/>
            <person name="Peter G."/>
            <person name="Philippe R."/>
            <person name="Pilate G."/>
            <person name="Poliakov A."/>
            <person name="Razumovskaya J."/>
            <person name="Richardson P."/>
            <person name="Rinaldi C."/>
            <person name="Ritland K."/>
            <person name="Rouze P."/>
            <person name="Ryaboy D."/>
            <person name="Schmutz J."/>
            <person name="Schrader J."/>
            <person name="Segerman B."/>
            <person name="Shin H."/>
            <person name="Siddiqui A."/>
            <person name="Sterky F."/>
            <person name="Terry A."/>
            <person name="Tsai C.J."/>
            <person name="Uberbacher E."/>
            <person name="Unneberg P."/>
            <person name="Vahala J."/>
            <person name="Wall K."/>
            <person name="Wessler S."/>
            <person name="Yang G."/>
            <person name="Yin T."/>
            <person name="Douglas C."/>
            <person name="Marra M."/>
            <person name="Sandberg G."/>
            <person name="Van de Peer Y."/>
            <person name="Rokhsar D."/>
        </authorList>
    </citation>
    <scope>NUCLEOTIDE SEQUENCE [LARGE SCALE GENOMIC DNA]</scope>
    <source>
        <strain evidence="2">cv. Nisqually</strain>
    </source>
</reference>